<evidence type="ECO:0000256" key="2">
    <source>
        <dbReference type="ARBA" id="ARBA00004123"/>
    </source>
</evidence>
<accession>A0A2I4D2T4</accession>
<dbReference type="GO" id="GO:0004518">
    <property type="term" value="F:nuclease activity"/>
    <property type="evidence" value="ECO:0007669"/>
    <property type="project" value="UniProtKB-KW"/>
</dbReference>
<reference evidence="10" key="1">
    <citation type="submission" date="2025-08" db="UniProtKB">
        <authorList>
            <consortium name="RefSeq"/>
        </authorList>
    </citation>
    <scope>IDENTIFICATION</scope>
    <source>
        <strain evidence="10">Quisiro</strain>
        <tissue evidence="10">Liver</tissue>
    </source>
</reference>
<comment type="similarity">
    <text evidence="3">Belongs to the HARBI1 family.</text>
</comment>
<name>A0A2I4D2T4_AUSLI</name>
<dbReference type="KEGG" id="alim:106534454"/>
<evidence type="ECO:0000313" key="9">
    <source>
        <dbReference type="Proteomes" id="UP000192220"/>
    </source>
</evidence>
<protein>
    <submittedName>
        <fullName evidence="10">Uncharacterized protein LOC106534454</fullName>
    </submittedName>
</protein>
<comment type="cofactor">
    <cofactor evidence="1">
        <name>a divalent metal cation</name>
        <dbReference type="ChEBI" id="CHEBI:60240"/>
    </cofactor>
</comment>
<dbReference type="PANTHER" id="PTHR22930">
    <property type="match status" value="1"/>
</dbReference>
<feature type="domain" description="DDE Tnp4" evidence="8">
    <location>
        <begin position="180"/>
        <end position="332"/>
    </location>
</feature>
<gene>
    <name evidence="10" type="primary">LOC106534454</name>
</gene>
<dbReference type="InParanoid" id="A0A2I4D2T4"/>
<dbReference type="PANTHER" id="PTHR22930:SF85">
    <property type="entry name" value="GH03217P-RELATED"/>
    <property type="match status" value="1"/>
</dbReference>
<dbReference type="GO" id="GO:0016787">
    <property type="term" value="F:hydrolase activity"/>
    <property type="evidence" value="ECO:0007669"/>
    <property type="project" value="UniProtKB-KW"/>
</dbReference>
<organism evidence="9 10">
    <name type="scientific">Austrofundulus limnaeus</name>
    <name type="common">Annual killifish</name>
    <dbReference type="NCBI Taxonomy" id="52670"/>
    <lineage>
        <taxon>Eukaryota</taxon>
        <taxon>Metazoa</taxon>
        <taxon>Chordata</taxon>
        <taxon>Craniata</taxon>
        <taxon>Vertebrata</taxon>
        <taxon>Euteleostomi</taxon>
        <taxon>Actinopterygii</taxon>
        <taxon>Neopterygii</taxon>
        <taxon>Teleostei</taxon>
        <taxon>Neoteleostei</taxon>
        <taxon>Acanthomorphata</taxon>
        <taxon>Ovalentaria</taxon>
        <taxon>Atherinomorphae</taxon>
        <taxon>Cyprinodontiformes</taxon>
        <taxon>Rivulidae</taxon>
        <taxon>Austrofundulus</taxon>
    </lineage>
</organism>
<dbReference type="Proteomes" id="UP000192220">
    <property type="component" value="Unplaced"/>
</dbReference>
<dbReference type="GO" id="GO:0046872">
    <property type="term" value="F:metal ion binding"/>
    <property type="evidence" value="ECO:0007669"/>
    <property type="project" value="UniProtKB-KW"/>
</dbReference>
<comment type="subcellular location">
    <subcellularLocation>
        <location evidence="2">Nucleus</location>
    </subcellularLocation>
</comment>
<dbReference type="Pfam" id="PF13359">
    <property type="entry name" value="DDE_Tnp_4"/>
    <property type="match status" value="1"/>
</dbReference>
<evidence type="ECO:0000256" key="1">
    <source>
        <dbReference type="ARBA" id="ARBA00001968"/>
    </source>
</evidence>
<keyword evidence="4" id="KW-0540">Nuclease</keyword>
<evidence type="ECO:0000256" key="4">
    <source>
        <dbReference type="ARBA" id="ARBA00022722"/>
    </source>
</evidence>
<proteinExistence type="inferred from homology"/>
<keyword evidence="9" id="KW-1185">Reference proteome</keyword>
<evidence type="ECO:0000256" key="6">
    <source>
        <dbReference type="ARBA" id="ARBA00022801"/>
    </source>
</evidence>
<evidence type="ECO:0000259" key="8">
    <source>
        <dbReference type="Pfam" id="PF13359"/>
    </source>
</evidence>
<evidence type="ECO:0000256" key="3">
    <source>
        <dbReference type="ARBA" id="ARBA00006958"/>
    </source>
</evidence>
<evidence type="ECO:0000313" key="10">
    <source>
        <dbReference type="RefSeq" id="XP_013886551.1"/>
    </source>
</evidence>
<dbReference type="GeneID" id="106534454"/>
<dbReference type="OrthoDB" id="8446172at2759"/>
<dbReference type="InterPro" id="IPR027806">
    <property type="entry name" value="HARBI1_dom"/>
</dbReference>
<evidence type="ECO:0000256" key="5">
    <source>
        <dbReference type="ARBA" id="ARBA00022723"/>
    </source>
</evidence>
<evidence type="ECO:0000256" key="7">
    <source>
        <dbReference type="ARBA" id="ARBA00023242"/>
    </source>
</evidence>
<sequence length="356" mass="40453">MDARKKACVVVALSEFIKLQNRFLLHLKNVSEEDERRRRLLMILLEREQIFTEPGGRWEEMPNADPSAFVRHFRLTKTQFFYLLMQLQVNGLKEGPAPPVSVAKKVLMFLWFMANQGDFSDMSDKFAVPPPSAYGIISEVLKVISTMGRTFVSWPSDGQRASSAAAFLRLSGLGGVIGAIDGCHIRMRRPAVRGGDYINHRSFYSILLQAVVDEGGRFTDIFAGPPGRVRDERMLRESTFYAAWREKMGDYRLLGDAAYAGEDFPFILATKADDEALTEADRQQNAQIRRGREVVERAFGRLKCRWRRLRDLQSVRLDVAVMTVLAACFLHNLSDGTSESCWEHPEGCPRLDDHNE</sequence>
<keyword evidence="5" id="KW-0479">Metal-binding</keyword>
<dbReference type="RefSeq" id="XP_013886551.1">
    <property type="nucleotide sequence ID" value="XM_014031097.1"/>
</dbReference>
<dbReference type="GO" id="GO:0005634">
    <property type="term" value="C:nucleus"/>
    <property type="evidence" value="ECO:0007669"/>
    <property type="project" value="UniProtKB-SubCell"/>
</dbReference>
<dbReference type="InterPro" id="IPR045249">
    <property type="entry name" value="HARBI1-like"/>
</dbReference>
<keyword evidence="7" id="KW-0539">Nucleus</keyword>
<keyword evidence="6" id="KW-0378">Hydrolase</keyword>
<dbReference type="AlphaFoldDB" id="A0A2I4D2T4"/>